<dbReference type="PANTHER" id="PTHR43525:SF2">
    <property type="entry name" value="CYSTATHIONINE BETA-LYASE-RELATED"/>
    <property type="match status" value="1"/>
</dbReference>
<evidence type="ECO:0000313" key="9">
    <source>
        <dbReference type="Proteomes" id="UP001499990"/>
    </source>
</evidence>
<dbReference type="EMBL" id="BAAAYL010000001">
    <property type="protein sequence ID" value="GAA3378919.1"/>
    <property type="molecule type" value="Genomic_DNA"/>
</dbReference>
<reference evidence="9" key="1">
    <citation type="journal article" date="2019" name="Int. J. Syst. Evol. Microbiol.">
        <title>The Global Catalogue of Microorganisms (GCM) 10K type strain sequencing project: providing services to taxonomists for standard genome sequencing and annotation.</title>
        <authorList>
            <consortium name="The Broad Institute Genomics Platform"/>
            <consortium name="The Broad Institute Genome Sequencing Center for Infectious Disease"/>
            <person name="Wu L."/>
            <person name="Ma J."/>
        </authorList>
    </citation>
    <scope>NUCLEOTIDE SEQUENCE [LARGE SCALE GENOMIC DNA]</scope>
    <source>
        <strain evidence="9">JCM 9651</strain>
    </source>
</reference>
<evidence type="ECO:0000259" key="7">
    <source>
        <dbReference type="Pfam" id="PF00155"/>
    </source>
</evidence>
<feature type="region of interest" description="Disordered" evidence="6">
    <location>
        <begin position="1"/>
        <end position="36"/>
    </location>
</feature>
<organism evidence="8 9">
    <name type="scientific">Streptomyces sannanensis</name>
    <dbReference type="NCBI Taxonomy" id="285536"/>
    <lineage>
        <taxon>Bacteria</taxon>
        <taxon>Bacillati</taxon>
        <taxon>Actinomycetota</taxon>
        <taxon>Actinomycetes</taxon>
        <taxon>Kitasatosporales</taxon>
        <taxon>Streptomycetaceae</taxon>
        <taxon>Streptomyces</taxon>
    </lineage>
</organism>
<keyword evidence="3" id="KW-0663">Pyridoxal phosphate</keyword>
<dbReference type="InterPro" id="IPR051798">
    <property type="entry name" value="Class-II_PLP-Dep_Aminotrans"/>
</dbReference>
<dbReference type="InterPro" id="IPR004839">
    <property type="entry name" value="Aminotransferase_I/II_large"/>
</dbReference>
<keyword evidence="4" id="KW-0456">Lyase</keyword>
<evidence type="ECO:0000256" key="2">
    <source>
        <dbReference type="ARBA" id="ARBA00012224"/>
    </source>
</evidence>
<comment type="caution">
    <text evidence="8">The sequence shown here is derived from an EMBL/GenBank/DDBJ whole genome shotgun (WGS) entry which is preliminary data.</text>
</comment>
<dbReference type="Pfam" id="PF00155">
    <property type="entry name" value="Aminotran_1_2"/>
    <property type="match status" value="1"/>
</dbReference>
<dbReference type="InterPro" id="IPR015424">
    <property type="entry name" value="PyrdxlP-dep_Trfase"/>
</dbReference>
<dbReference type="PANTHER" id="PTHR43525">
    <property type="entry name" value="PROTEIN MALY"/>
    <property type="match status" value="1"/>
</dbReference>
<dbReference type="Proteomes" id="UP001499990">
    <property type="component" value="Unassembled WGS sequence"/>
</dbReference>
<protein>
    <recommendedName>
        <fullName evidence="2">cysteine-S-conjugate beta-lyase</fullName>
        <ecNumber evidence="2">4.4.1.13</ecNumber>
    </recommendedName>
</protein>
<keyword evidence="9" id="KW-1185">Reference proteome</keyword>
<feature type="domain" description="Aminotransferase class I/classII large" evidence="7">
    <location>
        <begin position="100"/>
        <end position="434"/>
    </location>
</feature>
<dbReference type="InterPro" id="IPR015422">
    <property type="entry name" value="PyrdxlP-dep_Trfase_small"/>
</dbReference>
<feature type="compositionally biased region" description="Low complexity" evidence="6">
    <location>
        <begin position="1"/>
        <end position="20"/>
    </location>
</feature>
<evidence type="ECO:0000256" key="1">
    <source>
        <dbReference type="ARBA" id="ARBA00001933"/>
    </source>
</evidence>
<comment type="cofactor">
    <cofactor evidence="1">
        <name>pyridoxal 5'-phosphate</name>
        <dbReference type="ChEBI" id="CHEBI:597326"/>
    </cofactor>
</comment>
<sequence length="440" mass="47034">MPSSLSSAASADSRATPASPTRSMARARNAHSHRPRDTLSAVRLSFVLMNSLPSDASDEANPLRRLSLDQLRLRTSVKWRTYPDDVLPLWVAEMDVPLAEQVARAVTDAIALGDTGYPAGNAYAEALAEFARKRWDWDGLAVERTAIVPDVMLGIVEVLKLFTGPGDRVVVNCPVYPPFYQFVEHLDRRIVEAPLGEDQRIDFAALEDAFRRAVSGGRRAAYLLCSPHNPTGTVHTADELAAVAALADSYGVRVVVDEIHAPIVASGTAFVPYLSVPGAESGMSLMSASKAWNLAGLKAAIAVAGPAAADDLARMPPEVSHGPSHLGIIAHTAALRDGSGWLDAVLTGLDHNRRLLADLLREHLPAIRYEPAQGTYLAWLDCRALPLGDDPAAVFLERGRVALTSGTDFGTGGAGHVRLNLATSPELITEAVRRMSAALD</sequence>
<dbReference type="Gene3D" id="3.40.640.10">
    <property type="entry name" value="Type I PLP-dependent aspartate aminotransferase-like (Major domain)"/>
    <property type="match status" value="1"/>
</dbReference>
<dbReference type="Gene3D" id="3.90.1150.10">
    <property type="entry name" value="Aspartate Aminotransferase, domain 1"/>
    <property type="match status" value="1"/>
</dbReference>
<evidence type="ECO:0000256" key="6">
    <source>
        <dbReference type="SAM" id="MobiDB-lite"/>
    </source>
</evidence>
<comment type="similarity">
    <text evidence="5">Belongs to the class-II pyridoxal-phosphate-dependent aminotransferase family. MalY/PatB cystathionine beta-lyase subfamily.</text>
</comment>
<dbReference type="CDD" id="cd00609">
    <property type="entry name" value="AAT_like"/>
    <property type="match status" value="1"/>
</dbReference>
<name>A0ABP6SKU1_9ACTN</name>
<evidence type="ECO:0000256" key="5">
    <source>
        <dbReference type="ARBA" id="ARBA00037974"/>
    </source>
</evidence>
<proteinExistence type="inferred from homology"/>
<dbReference type="SUPFAM" id="SSF53383">
    <property type="entry name" value="PLP-dependent transferases"/>
    <property type="match status" value="1"/>
</dbReference>
<keyword evidence="8" id="KW-0808">Transferase</keyword>
<gene>
    <name evidence="8" type="ORF">GCM10020367_60380</name>
</gene>
<keyword evidence="8" id="KW-0032">Aminotransferase</keyword>
<dbReference type="GO" id="GO:0008483">
    <property type="term" value="F:transaminase activity"/>
    <property type="evidence" value="ECO:0007669"/>
    <property type="project" value="UniProtKB-KW"/>
</dbReference>
<dbReference type="InterPro" id="IPR015421">
    <property type="entry name" value="PyrdxlP-dep_Trfase_major"/>
</dbReference>
<accession>A0ABP6SKU1</accession>
<dbReference type="EC" id="4.4.1.13" evidence="2"/>
<evidence type="ECO:0000313" key="8">
    <source>
        <dbReference type="EMBL" id="GAA3378919.1"/>
    </source>
</evidence>
<evidence type="ECO:0000256" key="4">
    <source>
        <dbReference type="ARBA" id="ARBA00023239"/>
    </source>
</evidence>
<evidence type="ECO:0000256" key="3">
    <source>
        <dbReference type="ARBA" id="ARBA00022898"/>
    </source>
</evidence>